<name>A0ABR4D2A6_9HELO</name>
<evidence type="ECO:0000313" key="3">
    <source>
        <dbReference type="Proteomes" id="UP001595075"/>
    </source>
</evidence>
<evidence type="ECO:0000256" key="1">
    <source>
        <dbReference type="SAM" id="MobiDB-lite"/>
    </source>
</evidence>
<gene>
    <name evidence="2" type="ORF">VTL71DRAFT_701</name>
</gene>
<feature type="region of interest" description="Disordered" evidence="1">
    <location>
        <begin position="93"/>
        <end position="172"/>
    </location>
</feature>
<feature type="compositionally biased region" description="Low complexity" evidence="1">
    <location>
        <begin position="105"/>
        <end position="135"/>
    </location>
</feature>
<dbReference type="EMBL" id="JAZHXI010000001">
    <property type="protein sequence ID" value="KAL2075758.1"/>
    <property type="molecule type" value="Genomic_DNA"/>
</dbReference>
<evidence type="ECO:0000313" key="2">
    <source>
        <dbReference type="EMBL" id="KAL2075758.1"/>
    </source>
</evidence>
<sequence>MASEPTTPVRVPKAASTYNTTTQDADLRSQINSVLLRDGHITKIHDTLLHSLHSHPQNWPTLLQNHALTLLRSGTCTTFPDLMSRVLQDIKDDSESYERHLQQNPSQNPKTQTSTPSSTQSGSSSGLQKGKTNGASLGGGAGGGGGTNGKFGKKKGDEGGTVFVGRGEGGQSLALPRGVVEEGVRITRECLEAVCEVPE</sequence>
<keyword evidence="3" id="KW-1185">Reference proteome</keyword>
<reference evidence="2 3" key="1">
    <citation type="journal article" date="2024" name="Commun. Biol.">
        <title>Comparative genomic analysis of thermophilic fungi reveals convergent evolutionary adaptations and gene losses.</title>
        <authorList>
            <person name="Steindorff A.S."/>
            <person name="Aguilar-Pontes M.V."/>
            <person name="Robinson A.J."/>
            <person name="Andreopoulos B."/>
            <person name="LaButti K."/>
            <person name="Kuo A."/>
            <person name="Mondo S."/>
            <person name="Riley R."/>
            <person name="Otillar R."/>
            <person name="Haridas S."/>
            <person name="Lipzen A."/>
            <person name="Grimwood J."/>
            <person name="Schmutz J."/>
            <person name="Clum A."/>
            <person name="Reid I.D."/>
            <person name="Moisan M.C."/>
            <person name="Butler G."/>
            <person name="Nguyen T.T.M."/>
            <person name="Dewar K."/>
            <person name="Conant G."/>
            <person name="Drula E."/>
            <person name="Henrissat B."/>
            <person name="Hansel C."/>
            <person name="Singer S."/>
            <person name="Hutchinson M.I."/>
            <person name="de Vries R.P."/>
            <person name="Natvig D.O."/>
            <person name="Powell A.J."/>
            <person name="Tsang A."/>
            <person name="Grigoriev I.V."/>
        </authorList>
    </citation>
    <scope>NUCLEOTIDE SEQUENCE [LARGE SCALE GENOMIC DNA]</scope>
    <source>
        <strain evidence="2 3">CBS 494.80</strain>
    </source>
</reference>
<comment type="caution">
    <text evidence="2">The sequence shown here is derived from an EMBL/GenBank/DDBJ whole genome shotgun (WGS) entry which is preliminary data.</text>
</comment>
<feature type="compositionally biased region" description="Gly residues" evidence="1">
    <location>
        <begin position="136"/>
        <end position="149"/>
    </location>
</feature>
<proteinExistence type="predicted"/>
<protein>
    <submittedName>
        <fullName evidence="2">Uncharacterized protein</fullName>
    </submittedName>
</protein>
<organism evidence="2 3">
    <name type="scientific">Oculimacula yallundae</name>
    <dbReference type="NCBI Taxonomy" id="86028"/>
    <lineage>
        <taxon>Eukaryota</taxon>
        <taxon>Fungi</taxon>
        <taxon>Dikarya</taxon>
        <taxon>Ascomycota</taxon>
        <taxon>Pezizomycotina</taxon>
        <taxon>Leotiomycetes</taxon>
        <taxon>Helotiales</taxon>
        <taxon>Ploettnerulaceae</taxon>
        <taxon>Oculimacula</taxon>
    </lineage>
</organism>
<accession>A0ABR4D2A6</accession>
<dbReference type="Proteomes" id="UP001595075">
    <property type="component" value="Unassembled WGS sequence"/>
</dbReference>